<dbReference type="Pfam" id="PF07238">
    <property type="entry name" value="PilZ"/>
    <property type="match status" value="1"/>
</dbReference>
<dbReference type="HOGENOM" id="CLU_1228612_0_0_9"/>
<sequence length="202" mass="22457">MFLIDCHKASIYTIDNEYLCDAHVSHIADRSALLTFEEPYGDILRSEVLVTFYDNAKGLVSCSCRLSDYKEYAVSPGVKHSSALCSFGEVVTALQRRNDLKVRVDLPARLSYTDGEGKTIRSDASIRDISAGGVFVICSCTLCTGQQFSLSFRAGQKELLLTAEVIRIDDAGYGCRFPDMTSSQEASVRSFVFQQDSRNKRF</sequence>
<proteinExistence type="predicted"/>
<evidence type="ECO:0000313" key="2">
    <source>
        <dbReference type="EMBL" id="EEG74078.1"/>
    </source>
</evidence>
<evidence type="ECO:0000313" key="3">
    <source>
        <dbReference type="Proteomes" id="UP000004893"/>
    </source>
</evidence>
<reference evidence="2" key="2">
    <citation type="submission" date="2013-06" db="EMBL/GenBank/DDBJ databases">
        <title>Draft genome sequence of Clostridium hylemonae (DSM 15053).</title>
        <authorList>
            <person name="Sudarsanam P."/>
            <person name="Ley R."/>
            <person name="Guruge J."/>
            <person name="Turnbaugh P.J."/>
            <person name="Mahowald M."/>
            <person name="Liep D."/>
            <person name="Gordon J."/>
        </authorList>
    </citation>
    <scope>NUCLEOTIDE SEQUENCE</scope>
    <source>
        <strain evidence="2">DSM 15053</strain>
    </source>
</reference>
<dbReference type="Gene3D" id="2.40.10.220">
    <property type="entry name" value="predicted glycosyltransferase like domains"/>
    <property type="match status" value="1"/>
</dbReference>
<organism evidence="2 3">
    <name type="scientific">[Clostridium] hylemonae DSM 15053</name>
    <dbReference type="NCBI Taxonomy" id="553973"/>
    <lineage>
        <taxon>Bacteria</taxon>
        <taxon>Bacillati</taxon>
        <taxon>Bacillota</taxon>
        <taxon>Clostridia</taxon>
        <taxon>Lachnospirales</taxon>
        <taxon>Lachnospiraceae</taxon>
    </lineage>
</organism>
<dbReference type="RefSeq" id="WP_006443432.1">
    <property type="nucleotide sequence ID" value="NZ_CP036524.1"/>
</dbReference>
<accession>C0C1R4</accession>
<dbReference type="STRING" id="553973.CLOHYLEM_06084"/>
<gene>
    <name evidence="2" type="ORF">CLOHYLEM_06084</name>
</gene>
<dbReference type="eggNOG" id="ENOG5033R18">
    <property type="taxonomic scope" value="Bacteria"/>
</dbReference>
<dbReference type="AlphaFoldDB" id="C0C1R4"/>
<dbReference type="OrthoDB" id="1897520at2"/>
<comment type="caution">
    <text evidence="2">The sequence shown here is derived from an EMBL/GenBank/DDBJ whole genome shotgun (WGS) entry which is preliminary data.</text>
</comment>
<reference evidence="2" key="1">
    <citation type="submission" date="2009-02" db="EMBL/GenBank/DDBJ databases">
        <authorList>
            <person name="Fulton L."/>
            <person name="Clifton S."/>
            <person name="Fulton B."/>
            <person name="Xu J."/>
            <person name="Minx P."/>
            <person name="Pepin K.H."/>
            <person name="Johnson M."/>
            <person name="Bhonagiri V."/>
            <person name="Nash W.E."/>
            <person name="Mardis E.R."/>
            <person name="Wilson R.K."/>
        </authorList>
    </citation>
    <scope>NUCLEOTIDE SEQUENCE [LARGE SCALE GENOMIC DNA]</scope>
    <source>
        <strain evidence="2">DSM 15053</strain>
    </source>
</reference>
<dbReference type="SUPFAM" id="SSF141371">
    <property type="entry name" value="PilZ domain-like"/>
    <property type="match status" value="1"/>
</dbReference>
<dbReference type="GO" id="GO:0035438">
    <property type="term" value="F:cyclic-di-GMP binding"/>
    <property type="evidence" value="ECO:0007669"/>
    <property type="project" value="InterPro"/>
</dbReference>
<dbReference type="Proteomes" id="UP000004893">
    <property type="component" value="Unassembled WGS sequence"/>
</dbReference>
<protein>
    <submittedName>
        <fullName evidence="2">Type IV pilus assembly protein PilZ</fullName>
    </submittedName>
</protein>
<dbReference type="InterPro" id="IPR009875">
    <property type="entry name" value="PilZ_domain"/>
</dbReference>
<name>C0C1R4_9FIRM</name>
<feature type="domain" description="PilZ" evidence="1">
    <location>
        <begin position="95"/>
        <end position="194"/>
    </location>
</feature>
<dbReference type="EMBL" id="ABYI02000022">
    <property type="protein sequence ID" value="EEG74078.1"/>
    <property type="molecule type" value="Genomic_DNA"/>
</dbReference>
<evidence type="ECO:0000259" key="1">
    <source>
        <dbReference type="Pfam" id="PF07238"/>
    </source>
</evidence>
<keyword evidence="3" id="KW-1185">Reference proteome</keyword>